<dbReference type="Proteomes" id="UP000008631">
    <property type="component" value="Chromosome"/>
</dbReference>
<keyword evidence="4" id="KW-1185">Reference proteome</keyword>
<dbReference type="SMART" id="SM00822">
    <property type="entry name" value="PKS_KR"/>
    <property type="match status" value="1"/>
</dbReference>
<evidence type="ECO:0000256" key="1">
    <source>
        <dbReference type="ARBA" id="ARBA00006484"/>
    </source>
</evidence>
<proteinExistence type="inferred from homology"/>
<dbReference type="PROSITE" id="PS00061">
    <property type="entry name" value="ADH_SHORT"/>
    <property type="match status" value="1"/>
</dbReference>
<reference key="1">
    <citation type="submission" date="2010-11" db="EMBL/GenBank/DDBJ databases">
        <title>The complete sequence of chromosome of Isophaera pallida ATCC 43644.</title>
        <authorList>
            <consortium name="US DOE Joint Genome Institute (JGI-PGF)"/>
            <person name="Lucas S."/>
            <person name="Copeland A."/>
            <person name="Lapidus A."/>
            <person name="Bruce D."/>
            <person name="Goodwin L."/>
            <person name="Pitluck S."/>
            <person name="Kyrpides N."/>
            <person name="Mavromatis K."/>
            <person name="Pagani I."/>
            <person name="Ivanova N."/>
            <person name="Saunders E."/>
            <person name="Brettin T."/>
            <person name="Detter J.C."/>
            <person name="Han C."/>
            <person name="Tapia R."/>
            <person name="Land M."/>
            <person name="Hauser L."/>
            <person name="Markowitz V."/>
            <person name="Cheng J.-F."/>
            <person name="Hugenholtz P."/>
            <person name="Woyke T."/>
            <person name="Wu D."/>
            <person name="Eisen J.A."/>
        </authorList>
    </citation>
    <scope>NUCLEOTIDE SEQUENCE</scope>
    <source>
        <strain>ATCC 43644</strain>
    </source>
</reference>
<feature type="domain" description="Ketoreductase" evidence="2">
    <location>
        <begin position="28"/>
        <end position="208"/>
    </location>
</feature>
<gene>
    <name evidence="3" type="ordered locus">Isop_1925</name>
</gene>
<protein>
    <submittedName>
        <fullName evidence="3">Short-chain dehydrogenase/reductase SDR</fullName>
    </submittedName>
</protein>
<evidence type="ECO:0000313" key="3">
    <source>
        <dbReference type="EMBL" id="ADV62505.1"/>
    </source>
</evidence>
<dbReference type="GO" id="GO:0032787">
    <property type="term" value="P:monocarboxylic acid metabolic process"/>
    <property type="evidence" value="ECO:0007669"/>
    <property type="project" value="UniProtKB-ARBA"/>
</dbReference>
<dbReference type="PRINTS" id="PR00080">
    <property type="entry name" value="SDRFAMILY"/>
</dbReference>
<reference evidence="3 4" key="2">
    <citation type="journal article" date="2011" name="Stand. Genomic Sci.">
        <title>Complete genome sequence of Isosphaera pallida type strain (IS1B).</title>
        <authorList>
            <consortium name="US DOE Joint Genome Institute (JGI-PGF)"/>
            <person name="Goker M."/>
            <person name="Cleland D."/>
            <person name="Saunders E."/>
            <person name="Lapidus A."/>
            <person name="Nolan M."/>
            <person name="Lucas S."/>
            <person name="Hammon N."/>
            <person name="Deshpande S."/>
            <person name="Cheng J.F."/>
            <person name="Tapia R."/>
            <person name="Han C."/>
            <person name="Goodwin L."/>
            <person name="Pitluck S."/>
            <person name="Liolios K."/>
            <person name="Pagani I."/>
            <person name="Ivanova N."/>
            <person name="Mavromatis K."/>
            <person name="Pati A."/>
            <person name="Chen A."/>
            <person name="Palaniappan K."/>
            <person name="Land M."/>
            <person name="Hauser L."/>
            <person name="Chang Y.J."/>
            <person name="Jeffries C.D."/>
            <person name="Detter J.C."/>
            <person name="Beck B."/>
            <person name="Woyke T."/>
            <person name="Bristow J."/>
            <person name="Eisen J.A."/>
            <person name="Markowitz V."/>
            <person name="Hugenholtz P."/>
            <person name="Kyrpides N.C."/>
            <person name="Klenk H.P."/>
        </authorList>
    </citation>
    <scope>NUCLEOTIDE SEQUENCE [LARGE SCALE GENOMIC DNA]</scope>
    <source>
        <strain evidence="4">ATCC 43644 / DSM 9630 / IS1B</strain>
    </source>
</reference>
<dbReference type="Pfam" id="PF13561">
    <property type="entry name" value="adh_short_C2"/>
    <property type="match status" value="1"/>
</dbReference>
<dbReference type="KEGG" id="ipa:Isop_1925"/>
<sequence length="272" mass="28586">MTPSVAPPFPAPLSDPSAFQRLFSLTGRRALVTGGSKGLGAAMARALALAGCDVVIAARHREDLDAAARDIGRDAPGRCGFVVADLVQRDQAEHLARAASELFGPIDILVNNAGINRVGAIDQVRDEDWDTVRALNLDTPMVLSRALVDPMKRQGWGRVVMVSSIFGAVSRPARSTYSATKAALLGLTRSMALDLAAFGVTVNALLPGPFETPLTAALHPDPAARAWFTDRVPLGRWGQPAELAGPLLLLVSDAGSYITGTTLAVDGGWMAQ</sequence>
<dbReference type="InterPro" id="IPR036291">
    <property type="entry name" value="NAD(P)-bd_dom_sf"/>
</dbReference>
<organism evidence="3 4">
    <name type="scientific">Isosphaera pallida (strain ATCC 43644 / DSM 9630 / IS1B)</name>
    <dbReference type="NCBI Taxonomy" id="575540"/>
    <lineage>
        <taxon>Bacteria</taxon>
        <taxon>Pseudomonadati</taxon>
        <taxon>Planctomycetota</taxon>
        <taxon>Planctomycetia</taxon>
        <taxon>Isosphaerales</taxon>
        <taxon>Isosphaeraceae</taxon>
        <taxon>Isosphaera</taxon>
    </lineage>
</organism>
<dbReference type="InParanoid" id="E8R2K5"/>
<dbReference type="STRING" id="575540.Isop_1925"/>
<dbReference type="FunFam" id="3.40.50.720:FF:000084">
    <property type="entry name" value="Short-chain dehydrogenase reductase"/>
    <property type="match status" value="1"/>
</dbReference>
<dbReference type="InterPro" id="IPR057326">
    <property type="entry name" value="KR_dom"/>
</dbReference>
<dbReference type="SUPFAM" id="SSF51735">
    <property type="entry name" value="NAD(P)-binding Rossmann-fold domains"/>
    <property type="match status" value="1"/>
</dbReference>
<dbReference type="OrthoDB" id="9803333at2"/>
<evidence type="ECO:0000259" key="2">
    <source>
        <dbReference type="SMART" id="SM00822"/>
    </source>
</evidence>
<dbReference type="PANTHER" id="PTHR42879:SF2">
    <property type="entry name" value="3-OXOACYL-[ACYL-CARRIER-PROTEIN] REDUCTASE FABG"/>
    <property type="match status" value="1"/>
</dbReference>
<dbReference type="InterPro" id="IPR050259">
    <property type="entry name" value="SDR"/>
</dbReference>
<evidence type="ECO:0000313" key="4">
    <source>
        <dbReference type="Proteomes" id="UP000008631"/>
    </source>
</evidence>
<dbReference type="Gene3D" id="3.40.50.720">
    <property type="entry name" value="NAD(P)-binding Rossmann-like Domain"/>
    <property type="match status" value="1"/>
</dbReference>
<dbReference type="HOGENOM" id="CLU_010194_1_1_0"/>
<dbReference type="InterPro" id="IPR020904">
    <property type="entry name" value="Sc_DH/Rdtase_CS"/>
</dbReference>
<dbReference type="RefSeq" id="WP_013564793.1">
    <property type="nucleotide sequence ID" value="NC_014962.1"/>
</dbReference>
<name>E8R2K5_ISOPI</name>
<dbReference type="EMBL" id="CP002353">
    <property type="protein sequence ID" value="ADV62505.1"/>
    <property type="molecule type" value="Genomic_DNA"/>
</dbReference>
<dbReference type="InterPro" id="IPR002347">
    <property type="entry name" value="SDR_fam"/>
</dbReference>
<dbReference type="PRINTS" id="PR00081">
    <property type="entry name" value="GDHRDH"/>
</dbReference>
<dbReference type="eggNOG" id="COG1028">
    <property type="taxonomic scope" value="Bacteria"/>
</dbReference>
<dbReference type="AlphaFoldDB" id="E8R2K5"/>
<accession>E8R2K5</accession>
<dbReference type="PANTHER" id="PTHR42879">
    <property type="entry name" value="3-OXOACYL-(ACYL-CARRIER-PROTEIN) REDUCTASE"/>
    <property type="match status" value="1"/>
</dbReference>
<comment type="similarity">
    <text evidence="1">Belongs to the short-chain dehydrogenases/reductases (SDR) family.</text>
</comment>